<name>A0AAE1Y8D6_9LAMI</name>
<proteinExistence type="predicted"/>
<organism evidence="2 3">
    <name type="scientific">Sesamum alatum</name>
    <dbReference type="NCBI Taxonomy" id="300844"/>
    <lineage>
        <taxon>Eukaryota</taxon>
        <taxon>Viridiplantae</taxon>
        <taxon>Streptophyta</taxon>
        <taxon>Embryophyta</taxon>
        <taxon>Tracheophyta</taxon>
        <taxon>Spermatophyta</taxon>
        <taxon>Magnoliopsida</taxon>
        <taxon>eudicotyledons</taxon>
        <taxon>Gunneridae</taxon>
        <taxon>Pentapetalae</taxon>
        <taxon>asterids</taxon>
        <taxon>lamiids</taxon>
        <taxon>Lamiales</taxon>
        <taxon>Pedaliaceae</taxon>
        <taxon>Sesamum</taxon>
    </lineage>
</organism>
<sequence length="232" mass="25789">MSMRVSEGNRDSRNDNSIKSSPNRGWFLEASGILETGANDLEPGEGDRADEIFIFQEFAKLAERVLDLRDDKTLATLVSLTARWVEHYGETRRHTDVPERSLSPTFDDTPNMDACMVENESAHGVVSLGLHAPTEDTQDEQAKKTQAPLNIYVPKHNLGASAQDLDTTQPFDRVVASSTSRRTLDQQGKDTRTVKGKEIVLYNQFNVLHGMEANVECSISPNTRSPFSGSYD</sequence>
<reference evidence="2" key="2">
    <citation type="journal article" date="2024" name="Plant">
        <title>Genomic evolution and insights into agronomic trait innovations of Sesamum species.</title>
        <authorList>
            <person name="Miao H."/>
            <person name="Wang L."/>
            <person name="Qu L."/>
            <person name="Liu H."/>
            <person name="Sun Y."/>
            <person name="Le M."/>
            <person name="Wang Q."/>
            <person name="Wei S."/>
            <person name="Zheng Y."/>
            <person name="Lin W."/>
            <person name="Duan Y."/>
            <person name="Cao H."/>
            <person name="Xiong S."/>
            <person name="Wang X."/>
            <person name="Wei L."/>
            <person name="Li C."/>
            <person name="Ma Q."/>
            <person name="Ju M."/>
            <person name="Zhao R."/>
            <person name="Li G."/>
            <person name="Mu C."/>
            <person name="Tian Q."/>
            <person name="Mei H."/>
            <person name="Zhang T."/>
            <person name="Gao T."/>
            <person name="Zhang H."/>
        </authorList>
    </citation>
    <scope>NUCLEOTIDE SEQUENCE</scope>
    <source>
        <strain evidence="2">3651</strain>
    </source>
</reference>
<dbReference type="EMBL" id="JACGWO010000006">
    <property type="protein sequence ID" value="KAK4425576.1"/>
    <property type="molecule type" value="Genomic_DNA"/>
</dbReference>
<evidence type="ECO:0000313" key="3">
    <source>
        <dbReference type="Proteomes" id="UP001293254"/>
    </source>
</evidence>
<protein>
    <submittedName>
        <fullName evidence="2">Uncharacterized protein</fullName>
    </submittedName>
</protein>
<evidence type="ECO:0000313" key="2">
    <source>
        <dbReference type="EMBL" id="KAK4425576.1"/>
    </source>
</evidence>
<accession>A0AAE1Y8D6</accession>
<evidence type="ECO:0000256" key="1">
    <source>
        <dbReference type="SAM" id="MobiDB-lite"/>
    </source>
</evidence>
<reference evidence="2" key="1">
    <citation type="submission" date="2020-06" db="EMBL/GenBank/DDBJ databases">
        <authorList>
            <person name="Li T."/>
            <person name="Hu X."/>
            <person name="Zhang T."/>
            <person name="Song X."/>
            <person name="Zhang H."/>
            <person name="Dai N."/>
            <person name="Sheng W."/>
            <person name="Hou X."/>
            <person name="Wei L."/>
        </authorList>
    </citation>
    <scope>NUCLEOTIDE SEQUENCE</scope>
    <source>
        <strain evidence="2">3651</strain>
        <tissue evidence="2">Leaf</tissue>
    </source>
</reference>
<feature type="region of interest" description="Disordered" evidence="1">
    <location>
        <begin position="1"/>
        <end position="24"/>
    </location>
</feature>
<keyword evidence="3" id="KW-1185">Reference proteome</keyword>
<dbReference type="AlphaFoldDB" id="A0AAE1Y8D6"/>
<comment type="caution">
    <text evidence="2">The sequence shown here is derived from an EMBL/GenBank/DDBJ whole genome shotgun (WGS) entry which is preliminary data.</text>
</comment>
<dbReference type="Proteomes" id="UP001293254">
    <property type="component" value="Unassembled WGS sequence"/>
</dbReference>
<feature type="compositionally biased region" description="Basic and acidic residues" evidence="1">
    <location>
        <begin position="7"/>
        <end position="16"/>
    </location>
</feature>
<gene>
    <name evidence="2" type="ORF">Salat_1751600</name>
</gene>